<protein>
    <submittedName>
        <fullName evidence="2">Uncharacterized protein</fullName>
    </submittedName>
</protein>
<accession>A0A2V3PPW6</accession>
<evidence type="ECO:0000256" key="1">
    <source>
        <dbReference type="SAM" id="Phobius"/>
    </source>
</evidence>
<reference evidence="2 3" key="1">
    <citation type="submission" date="2018-03" db="EMBL/GenBank/DDBJ databases">
        <title>Genomic Encyclopedia of Archaeal and Bacterial Type Strains, Phase II (KMG-II): from individual species to whole genera.</title>
        <authorList>
            <person name="Goeker M."/>
        </authorList>
    </citation>
    <scope>NUCLEOTIDE SEQUENCE [LARGE SCALE GENOMIC DNA]</scope>
    <source>
        <strain evidence="2 3">DSM 100214</strain>
    </source>
</reference>
<dbReference type="EMBL" id="QICL01000007">
    <property type="protein sequence ID" value="PXV65433.1"/>
    <property type="molecule type" value="Genomic_DNA"/>
</dbReference>
<evidence type="ECO:0000313" key="2">
    <source>
        <dbReference type="EMBL" id="PXV65433.1"/>
    </source>
</evidence>
<dbReference type="Proteomes" id="UP000247973">
    <property type="component" value="Unassembled WGS sequence"/>
</dbReference>
<organism evidence="2 3">
    <name type="scientific">Dysgonomonas alginatilytica</name>
    <dbReference type="NCBI Taxonomy" id="1605892"/>
    <lineage>
        <taxon>Bacteria</taxon>
        <taxon>Pseudomonadati</taxon>
        <taxon>Bacteroidota</taxon>
        <taxon>Bacteroidia</taxon>
        <taxon>Bacteroidales</taxon>
        <taxon>Dysgonomonadaceae</taxon>
        <taxon>Dysgonomonas</taxon>
    </lineage>
</organism>
<gene>
    <name evidence="2" type="ORF">CLV62_10725</name>
</gene>
<sequence length="604" mass="65161">MLTHANNYKNQGVSFMKKTIKLYLLFIFSMLSFISGYAQVGINTENPDEKAILEIVSSDKGVLVPRMTEVERDLIKPSAINQQSLLIFNTDEDCFNYWHKIDKEWKSVCGKIGKAEFEITDCKAVTVSGQYLSATALTSTNYITVPVKVTKVGTYTITAMPDPANGYYFTTSGEFLATGTYNIIVPGAGTPTNYTTNGQLGNDVKISLNDVLSSCSVSIIIEDSRVKPLYSMTCGSTRVNGVYKVNTPLNGTNTITMTLAVDPTATGASYIITTNTVDGISFAGSGILIVGTNQTVTLYGTGTPTSIDSKRMTITSNSKSDVATCSATVVMAYTKKKILSIGTYTNSYGYNFSGTAYSNQLLTTQTNFGTQANSLIKAEGFDFISPGDFAPSLAQLQTALNQKPDIVILGVWWNPTVQMADLLVTYLANGGVMLAFMEEDGGTRILQRLFANTSISGNLVNAAGAVYRYPFTNDEILNGPFGDIRGLQWGEDASQTRAMYNLPSSEISIYSNDQDVSTQNAGTGGITAFKHNTLNLIFVSDGGFNSATSNAPSDMIICPFNINASKFPIPKTNYGRGATKYSVYNSIFTANALAWAIKTAQFGK</sequence>
<keyword evidence="1" id="KW-1133">Transmembrane helix</keyword>
<keyword evidence="1" id="KW-0812">Transmembrane</keyword>
<keyword evidence="1" id="KW-0472">Membrane</keyword>
<comment type="caution">
    <text evidence="2">The sequence shown here is derived from an EMBL/GenBank/DDBJ whole genome shotgun (WGS) entry which is preliminary data.</text>
</comment>
<dbReference type="AlphaFoldDB" id="A0A2V3PPW6"/>
<proteinExistence type="predicted"/>
<keyword evidence="3" id="KW-1185">Reference proteome</keyword>
<feature type="transmembrane region" description="Helical" evidence="1">
    <location>
        <begin position="20"/>
        <end position="38"/>
    </location>
</feature>
<evidence type="ECO:0000313" key="3">
    <source>
        <dbReference type="Proteomes" id="UP000247973"/>
    </source>
</evidence>
<name>A0A2V3PPW6_9BACT</name>